<gene>
    <name evidence="8" type="ORF">L484_023700</name>
</gene>
<dbReference type="PANTHER" id="PTHR13954:SF6">
    <property type="entry name" value="NON-SPECIFIC SERINE_THREONINE PROTEIN KINASE"/>
    <property type="match status" value="1"/>
</dbReference>
<dbReference type="GO" id="GO:1990604">
    <property type="term" value="C:IRE1-TRAF2-ASK1 complex"/>
    <property type="evidence" value="ECO:0007669"/>
    <property type="project" value="TreeGrafter"/>
</dbReference>
<keyword evidence="6" id="KW-0067">ATP-binding</keyword>
<keyword evidence="5 8" id="KW-0418">Kinase</keyword>
<evidence type="ECO:0000259" key="7">
    <source>
        <dbReference type="PROSITE" id="PS50011"/>
    </source>
</evidence>
<sequence length="312" mass="35382">MLGSSSAHIADPLTPSYEDILVAAEAAVKQLKEKFNPQRAEIWARCLRELKRHLRSLNRRKSAVVLSKKEIAIGSNGTLICEGSYEGRPVVVKRLLQSHHEVALKEIQHLKESDHHQNIVRYYGVERDKDFVYLALERCNCNLDDLIQICCADSSQYQLVMNDHHDDYSTIAVTVYREDRLEQLKKVLGDVSLSKANGYPSALLLKLMRYDGDMVSGLVHLHELGIIHRDIKPQNVLIIKGRSTLCAKLSDMGISKKLPENRSSLSHHSTGKYPIPYYTSKPILKITFVAALRVGKRRNGFVMVMVRNTLKN</sequence>
<evidence type="ECO:0000256" key="6">
    <source>
        <dbReference type="ARBA" id="ARBA00022840"/>
    </source>
</evidence>
<evidence type="ECO:0000256" key="5">
    <source>
        <dbReference type="ARBA" id="ARBA00022777"/>
    </source>
</evidence>
<dbReference type="FunFam" id="3.30.200.20:FF:000077">
    <property type="entry name" value="Putative Serine/threonine-protein kinase/endoribonuclease IRE1"/>
    <property type="match status" value="1"/>
</dbReference>
<name>W9QYG2_9ROSA</name>
<evidence type="ECO:0000313" key="8">
    <source>
        <dbReference type="EMBL" id="EXB50998.1"/>
    </source>
</evidence>
<dbReference type="EC" id="2.7.11.1" evidence="1"/>
<dbReference type="PANTHER" id="PTHR13954">
    <property type="entry name" value="IRE1-RELATED"/>
    <property type="match status" value="1"/>
</dbReference>
<keyword evidence="2" id="KW-0723">Serine/threonine-protein kinase</keyword>
<keyword evidence="4" id="KW-0547">Nucleotide-binding</keyword>
<dbReference type="AlphaFoldDB" id="W9QYG2"/>
<accession>W9QYG2</accession>
<keyword evidence="9" id="KW-1185">Reference proteome</keyword>
<dbReference type="InterPro" id="IPR008271">
    <property type="entry name" value="Ser/Thr_kinase_AS"/>
</dbReference>
<proteinExistence type="predicted"/>
<evidence type="ECO:0000256" key="1">
    <source>
        <dbReference type="ARBA" id="ARBA00012513"/>
    </source>
</evidence>
<dbReference type="GO" id="GO:0036498">
    <property type="term" value="P:IRE1-mediated unfolded protein response"/>
    <property type="evidence" value="ECO:0007669"/>
    <property type="project" value="TreeGrafter"/>
</dbReference>
<keyword evidence="3" id="KW-0808">Transferase</keyword>
<reference evidence="9" key="1">
    <citation type="submission" date="2013-01" db="EMBL/GenBank/DDBJ databases">
        <title>Draft Genome Sequence of a Mulberry Tree, Morus notabilis C.K. Schneid.</title>
        <authorList>
            <person name="He N."/>
            <person name="Zhao S."/>
        </authorList>
    </citation>
    <scope>NUCLEOTIDE SEQUENCE</scope>
</reference>
<dbReference type="Proteomes" id="UP000030645">
    <property type="component" value="Unassembled WGS sequence"/>
</dbReference>
<protein>
    <recommendedName>
        <fullName evidence="1">non-specific serine/threonine protein kinase</fullName>
        <ecNumber evidence="1">2.7.11.1</ecNumber>
    </recommendedName>
</protein>
<feature type="domain" description="Protein kinase" evidence="7">
    <location>
        <begin position="65"/>
        <end position="312"/>
    </location>
</feature>
<dbReference type="eggNOG" id="KOG1027">
    <property type="taxonomic scope" value="Eukaryota"/>
</dbReference>
<evidence type="ECO:0000313" key="9">
    <source>
        <dbReference type="Proteomes" id="UP000030645"/>
    </source>
</evidence>
<dbReference type="Pfam" id="PF00069">
    <property type="entry name" value="Pkinase"/>
    <property type="match status" value="1"/>
</dbReference>
<evidence type="ECO:0000256" key="3">
    <source>
        <dbReference type="ARBA" id="ARBA00022679"/>
    </source>
</evidence>
<dbReference type="PROSITE" id="PS50011">
    <property type="entry name" value="PROTEIN_KINASE_DOM"/>
    <property type="match status" value="1"/>
</dbReference>
<dbReference type="SUPFAM" id="SSF56112">
    <property type="entry name" value="Protein kinase-like (PK-like)"/>
    <property type="match status" value="1"/>
</dbReference>
<dbReference type="Gene3D" id="1.10.510.10">
    <property type="entry name" value="Transferase(Phosphotransferase) domain 1"/>
    <property type="match status" value="2"/>
</dbReference>
<dbReference type="STRING" id="981085.W9QYG2"/>
<dbReference type="GO" id="GO:0005524">
    <property type="term" value="F:ATP binding"/>
    <property type="evidence" value="ECO:0007669"/>
    <property type="project" value="UniProtKB-KW"/>
</dbReference>
<evidence type="ECO:0000256" key="2">
    <source>
        <dbReference type="ARBA" id="ARBA00022527"/>
    </source>
</evidence>
<dbReference type="GO" id="GO:0051082">
    <property type="term" value="F:unfolded protein binding"/>
    <property type="evidence" value="ECO:0007669"/>
    <property type="project" value="TreeGrafter"/>
</dbReference>
<organism evidence="8 9">
    <name type="scientific">Morus notabilis</name>
    <dbReference type="NCBI Taxonomy" id="981085"/>
    <lineage>
        <taxon>Eukaryota</taxon>
        <taxon>Viridiplantae</taxon>
        <taxon>Streptophyta</taxon>
        <taxon>Embryophyta</taxon>
        <taxon>Tracheophyta</taxon>
        <taxon>Spermatophyta</taxon>
        <taxon>Magnoliopsida</taxon>
        <taxon>eudicotyledons</taxon>
        <taxon>Gunneridae</taxon>
        <taxon>Pentapetalae</taxon>
        <taxon>rosids</taxon>
        <taxon>fabids</taxon>
        <taxon>Rosales</taxon>
        <taxon>Moraceae</taxon>
        <taxon>Moreae</taxon>
        <taxon>Morus</taxon>
    </lineage>
</organism>
<dbReference type="PROSITE" id="PS00108">
    <property type="entry name" value="PROTEIN_KINASE_ST"/>
    <property type="match status" value="1"/>
</dbReference>
<dbReference type="InterPro" id="IPR000719">
    <property type="entry name" value="Prot_kinase_dom"/>
</dbReference>
<dbReference type="GO" id="GO:0004521">
    <property type="term" value="F:RNA endonuclease activity"/>
    <property type="evidence" value="ECO:0007669"/>
    <property type="project" value="InterPro"/>
</dbReference>
<dbReference type="InterPro" id="IPR045133">
    <property type="entry name" value="IRE1/2-like"/>
</dbReference>
<evidence type="ECO:0000256" key="4">
    <source>
        <dbReference type="ARBA" id="ARBA00022741"/>
    </source>
</evidence>
<dbReference type="SMART" id="SM00220">
    <property type="entry name" value="S_TKc"/>
    <property type="match status" value="1"/>
</dbReference>
<dbReference type="InterPro" id="IPR011009">
    <property type="entry name" value="Kinase-like_dom_sf"/>
</dbReference>
<dbReference type="GO" id="GO:0004674">
    <property type="term" value="F:protein serine/threonine kinase activity"/>
    <property type="evidence" value="ECO:0007669"/>
    <property type="project" value="UniProtKB-KW"/>
</dbReference>
<dbReference type="EMBL" id="KE344020">
    <property type="protein sequence ID" value="EXB50998.1"/>
    <property type="molecule type" value="Genomic_DNA"/>
</dbReference>